<evidence type="ECO:0000313" key="2">
    <source>
        <dbReference type="Proteomes" id="UP000184029"/>
    </source>
</evidence>
<name>A0A8B4BY93_HEYCO</name>
<dbReference type="Proteomes" id="UP000184029">
    <property type="component" value="Unassembled WGS sequence"/>
</dbReference>
<dbReference type="RefSeq" id="WP_155116798.1">
    <property type="nucleotide sequence ID" value="NZ_ALAS01000178.1"/>
</dbReference>
<proteinExistence type="predicted"/>
<comment type="caution">
    <text evidence="1">The sequence shown here is derived from an EMBL/GenBank/DDBJ whole genome shotgun (WGS) entry which is preliminary data.</text>
</comment>
<reference evidence="1 2" key="1">
    <citation type="submission" date="2016-11" db="EMBL/GenBank/DDBJ databases">
        <authorList>
            <person name="Varghese N."/>
            <person name="Submissions S."/>
        </authorList>
    </citation>
    <scope>NUCLEOTIDE SEQUENCE [LARGE SCALE GENOMIC DNA]</scope>
    <source>
        <strain evidence="1 2">DSM 1</strain>
    </source>
</reference>
<dbReference type="EMBL" id="FQUB01000107">
    <property type="protein sequence ID" value="SHF98064.1"/>
    <property type="molecule type" value="Genomic_DNA"/>
</dbReference>
<dbReference type="KEGG" id="bcoa:BF29_1807"/>
<protein>
    <submittedName>
        <fullName evidence="1">Uncharacterized protein</fullName>
    </submittedName>
</protein>
<dbReference type="AlphaFoldDB" id="A0A8B4BY93"/>
<dbReference type="GeneID" id="64234240"/>
<accession>A0A8B4BY93</accession>
<gene>
    <name evidence="1" type="ORF">SAMN02745208_03014</name>
</gene>
<evidence type="ECO:0000313" key="1">
    <source>
        <dbReference type="EMBL" id="SHF98064.1"/>
    </source>
</evidence>
<organism evidence="1 2">
    <name type="scientific">Heyndrickxia coagulans DSM 1 = ATCC 7050</name>
    <dbReference type="NCBI Taxonomy" id="1121088"/>
    <lineage>
        <taxon>Bacteria</taxon>
        <taxon>Bacillati</taxon>
        <taxon>Bacillota</taxon>
        <taxon>Bacilli</taxon>
        <taxon>Bacillales</taxon>
        <taxon>Bacillaceae</taxon>
        <taxon>Heyndrickxia</taxon>
    </lineage>
</organism>
<sequence>MVIKEEGQRITYSMQEALPEKIDVTDDPKWQEIDGVICPKIDGIVVN</sequence>